<comment type="similarity">
    <text evidence="4">Belongs to the fatty acid desaturase type 2 family.</text>
</comment>
<evidence type="ECO:0000256" key="16">
    <source>
        <dbReference type="SAM" id="MobiDB-lite"/>
    </source>
</evidence>
<evidence type="ECO:0000256" key="3">
    <source>
        <dbReference type="ARBA" id="ARBA00004872"/>
    </source>
</evidence>
<comment type="cofactor">
    <cofactor evidence="1">
        <name>Fe(2+)</name>
        <dbReference type="ChEBI" id="CHEBI:29033"/>
    </cofactor>
</comment>
<keyword evidence="10" id="KW-0809">Transit peptide</keyword>
<evidence type="ECO:0000313" key="18">
    <source>
        <dbReference type="Proteomes" id="UP000030645"/>
    </source>
</evidence>
<dbReference type="EMBL" id="KE344952">
    <property type="protein sequence ID" value="EXB88327.1"/>
    <property type="molecule type" value="Genomic_DNA"/>
</dbReference>
<evidence type="ECO:0000256" key="6">
    <source>
        <dbReference type="ARBA" id="ARBA00022528"/>
    </source>
</evidence>
<dbReference type="KEGG" id="mnt:21403296"/>
<dbReference type="Proteomes" id="UP000030645">
    <property type="component" value="Unassembled WGS sequence"/>
</dbReference>
<evidence type="ECO:0000256" key="15">
    <source>
        <dbReference type="PIRSR" id="PIRSR000346-1"/>
    </source>
</evidence>
<dbReference type="STRING" id="981085.W9RF94"/>
<feature type="binding site" evidence="15">
    <location>
        <position position="278"/>
    </location>
    <ligand>
        <name>Fe cation</name>
        <dbReference type="ChEBI" id="CHEBI:24875"/>
        <label>1</label>
    </ligand>
</feature>
<organism evidence="17 18">
    <name type="scientific">Morus notabilis</name>
    <dbReference type="NCBI Taxonomy" id="981085"/>
    <lineage>
        <taxon>Eukaryota</taxon>
        <taxon>Viridiplantae</taxon>
        <taxon>Streptophyta</taxon>
        <taxon>Embryophyta</taxon>
        <taxon>Tracheophyta</taxon>
        <taxon>Spermatophyta</taxon>
        <taxon>Magnoliopsida</taxon>
        <taxon>eudicotyledons</taxon>
        <taxon>Gunneridae</taxon>
        <taxon>Pentapetalae</taxon>
        <taxon>rosids</taxon>
        <taxon>fabids</taxon>
        <taxon>Rosales</taxon>
        <taxon>Moraceae</taxon>
        <taxon>Moreae</taxon>
        <taxon>Morus</taxon>
    </lineage>
</organism>
<dbReference type="Gene3D" id="1.10.620.20">
    <property type="entry name" value="Ribonucleotide Reductase, subunit A"/>
    <property type="match status" value="1"/>
</dbReference>
<evidence type="ECO:0000256" key="5">
    <source>
        <dbReference type="ARBA" id="ARBA00022516"/>
    </source>
</evidence>
<feature type="binding site" evidence="15">
    <location>
        <position position="245"/>
    </location>
    <ligand>
        <name>Fe cation</name>
        <dbReference type="ChEBI" id="CHEBI:24875"/>
        <label>2</label>
    </ligand>
</feature>
<keyword evidence="5" id="KW-0444">Lipid biosynthesis</keyword>
<protein>
    <submittedName>
        <fullName evidence="17">Acyl-[acyl-carrier-protein] desaturase</fullName>
    </submittedName>
</protein>
<evidence type="ECO:0000256" key="14">
    <source>
        <dbReference type="ARBA" id="ARBA00023160"/>
    </source>
</evidence>
<feature type="binding site" evidence="15">
    <location>
        <position position="154"/>
    </location>
    <ligand>
        <name>Fe cation</name>
        <dbReference type="ChEBI" id="CHEBI:24875"/>
        <label>1</label>
    </ligand>
</feature>
<evidence type="ECO:0000256" key="11">
    <source>
        <dbReference type="ARBA" id="ARBA00023002"/>
    </source>
</evidence>
<dbReference type="InterPro" id="IPR005067">
    <property type="entry name" value="Fatty_acid_desaturase-2"/>
</dbReference>
<dbReference type="GO" id="GO:0046872">
    <property type="term" value="F:metal ion binding"/>
    <property type="evidence" value="ECO:0007669"/>
    <property type="project" value="UniProtKB-KW"/>
</dbReference>
<dbReference type="InterPro" id="IPR012348">
    <property type="entry name" value="RNR-like"/>
</dbReference>
<gene>
    <name evidence="17" type="ORF">L484_020395</name>
</gene>
<keyword evidence="18" id="KW-1185">Reference proteome</keyword>
<feature type="binding site" evidence="15">
    <location>
        <position position="192"/>
    </location>
    <ligand>
        <name>Fe cation</name>
        <dbReference type="ChEBI" id="CHEBI:24875"/>
        <label>1</label>
    </ligand>
</feature>
<accession>W9RF94</accession>
<evidence type="ECO:0000256" key="9">
    <source>
        <dbReference type="ARBA" id="ARBA00022832"/>
    </source>
</evidence>
<sequence length="410" mass="46798">MVLQLNQLLCSFESLKIRQHAFAFPPLMSSKQLIRSPKFFMMTSTLQPHANNSREAETNSKKSSKICPKRTTSTRSNCLLMPPEKAEIFKSMEDWATSNLLPLLKPAKECWQPQDFLPDPTSEGFHDQLREIRARTEQIPDEYFAVLVGDMVTEEALPTYQSRLNGTHVFHDQTGADQTPWAIWGRGWSAEENRHGDLLNKYLYLSGRVDMKQVETTIQYLIGAGMEIGTGNNPYLWAIYTSFQERATAISHGNTAKLARQHGDIKLAQICGIIASDEKRHESAYTKIAEKIFELDPNDMVVAFADMMRRKISMPAHFMYDGCDDNLFQHFSNVASRIGVYTATDYRQILEHLVAKWNVEKLTGLSSDGREARDYVCGLAQRIKRLEERAQSKTQEVTPISFSWIFGRQV</sequence>
<comment type="pathway">
    <text evidence="3">Lipid metabolism; fatty acid metabolism.</text>
</comment>
<feature type="binding site" evidence="15">
    <location>
        <position position="195"/>
    </location>
    <ligand>
        <name>Fe cation</name>
        <dbReference type="ChEBI" id="CHEBI:24875"/>
        <label>1</label>
    </ligand>
</feature>
<keyword evidence="7" id="KW-0934">Plastid</keyword>
<evidence type="ECO:0000256" key="2">
    <source>
        <dbReference type="ARBA" id="ARBA00004229"/>
    </source>
</evidence>
<feature type="binding site" evidence="15">
    <location>
        <position position="278"/>
    </location>
    <ligand>
        <name>Fe cation</name>
        <dbReference type="ChEBI" id="CHEBI:24875"/>
        <label>2</label>
    </ligand>
</feature>
<feature type="binding site" evidence="15">
    <location>
        <position position="192"/>
    </location>
    <ligand>
        <name>Fe cation</name>
        <dbReference type="ChEBI" id="CHEBI:24875"/>
        <label>2</label>
    </ligand>
</feature>
<evidence type="ECO:0000256" key="10">
    <source>
        <dbReference type="ARBA" id="ARBA00022946"/>
    </source>
</evidence>
<keyword evidence="11" id="KW-0560">Oxidoreductase</keyword>
<evidence type="ECO:0000313" key="17">
    <source>
        <dbReference type="EMBL" id="EXB88327.1"/>
    </source>
</evidence>
<dbReference type="GO" id="GO:0009570">
    <property type="term" value="C:chloroplast stroma"/>
    <property type="evidence" value="ECO:0007669"/>
    <property type="project" value="TreeGrafter"/>
</dbReference>
<keyword evidence="9" id="KW-0276">Fatty acid metabolism</keyword>
<comment type="cofactor">
    <cofactor evidence="15">
        <name>Fe cation</name>
        <dbReference type="ChEBI" id="CHEBI:24875"/>
    </cofactor>
    <text evidence="15">Binds 2 iron ions per subunit.</text>
</comment>
<dbReference type="PANTHER" id="PTHR31155">
    <property type="entry name" value="ACYL- ACYL-CARRIER-PROTEIN DESATURASE-RELATED"/>
    <property type="match status" value="1"/>
</dbReference>
<feature type="binding site" evidence="15">
    <location>
        <position position="281"/>
    </location>
    <ligand>
        <name>Fe cation</name>
        <dbReference type="ChEBI" id="CHEBI:24875"/>
        <label>2</label>
    </ligand>
</feature>
<dbReference type="GO" id="GO:0045300">
    <property type="term" value="F:stearoyl-[ACP] desaturase activity"/>
    <property type="evidence" value="ECO:0007669"/>
    <property type="project" value="InterPro"/>
</dbReference>
<evidence type="ECO:0000256" key="13">
    <source>
        <dbReference type="ARBA" id="ARBA00023098"/>
    </source>
</evidence>
<dbReference type="Pfam" id="PF03405">
    <property type="entry name" value="FA_desaturase_2"/>
    <property type="match status" value="1"/>
</dbReference>
<dbReference type="PIRSF" id="PIRSF000346">
    <property type="entry name" value="Dlt9_acylACP_des"/>
    <property type="match status" value="1"/>
</dbReference>
<keyword evidence="8 15" id="KW-0479">Metal-binding</keyword>
<dbReference type="FunFam" id="1.10.620.20:FF:000002">
    <property type="entry name" value="Stearoyl-[acyl-carrier-protein] 9-desaturase, chloroplastic"/>
    <property type="match status" value="1"/>
</dbReference>
<dbReference type="InterPro" id="IPR009078">
    <property type="entry name" value="Ferritin-like_SF"/>
</dbReference>
<dbReference type="SUPFAM" id="SSF47240">
    <property type="entry name" value="Ferritin-like"/>
    <property type="match status" value="1"/>
</dbReference>
<name>W9RF94_9ROSA</name>
<evidence type="ECO:0000256" key="7">
    <source>
        <dbReference type="ARBA" id="ARBA00022640"/>
    </source>
</evidence>
<evidence type="ECO:0000256" key="1">
    <source>
        <dbReference type="ARBA" id="ARBA00001954"/>
    </source>
</evidence>
<dbReference type="CDD" id="cd01050">
    <property type="entry name" value="Acyl_ACP_Desat"/>
    <property type="match status" value="1"/>
</dbReference>
<dbReference type="GO" id="GO:0006633">
    <property type="term" value="P:fatty acid biosynthetic process"/>
    <property type="evidence" value="ECO:0007669"/>
    <property type="project" value="UniProtKB-KW"/>
</dbReference>
<keyword evidence="14" id="KW-0275">Fatty acid biosynthesis</keyword>
<comment type="subcellular location">
    <subcellularLocation>
        <location evidence="2">Plastid</location>
        <location evidence="2">Chloroplast</location>
    </subcellularLocation>
</comment>
<dbReference type="AlphaFoldDB" id="W9RF94"/>
<evidence type="ECO:0000256" key="4">
    <source>
        <dbReference type="ARBA" id="ARBA00008749"/>
    </source>
</evidence>
<dbReference type="OrthoDB" id="1924153at2759"/>
<keyword evidence="13" id="KW-0443">Lipid metabolism</keyword>
<dbReference type="PANTHER" id="PTHR31155:SF27">
    <property type="entry name" value="STEAROYL-[ACYL-CARRIER-PROTEIN] 9-DESATURASE 5, CHLOROPLASTIC"/>
    <property type="match status" value="1"/>
</dbReference>
<reference evidence="18" key="1">
    <citation type="submission" date="2013-01" db="EMBL/GenBank/DDBJ databases">
        <title>Draft Genome Sequence of a Mulberry Tree, Morus notabilis C.K. Schneid.</title>
        <authorList>
            <person name="He N."/>
            <person name="Zhao S."/>
        </authorList>
    </citation>
    <scope>NUCLEOTIDE SEQUENCE</scope>
</reference>
<evidence type="ECO:0000256" key="8">
    <source>
        <dbReference type="ARBA" id="ARBA00022723"/>
    </source>
</evidence>
<keyword evidence="12 15" id="KW-0408">Iron</keyword>
<feature type="region of interest" description="Disordered" evidence="16">
    <location>
        <begin position="48"/>
        <end position="69"/>
    </location>
</feature>
<keyword evidence="6" id="KW-0150">Chloroplast</keyword>
<proteinExistence type="inferred from homology"/>
<evidence type="ECO:0000256" key="12">
    <source>
        <dbReference type="ARBA" id="ARBA00023004"/>
    </source>
</evidence>
<dbReference type="eggNOG" id="ENOG502QRJK">
    <property type="taxonomic scope" value="Eukaryota"/>
</dbReference>